<dbReference type="InterPro" id="IPR007902">
    <property type="entry name" value="Chl4/mis15/CENP-N"/>
</dbReference>
<dbReference type="Pfam" id="PF05238">
    <property type="entry name" value="CENP-N"/>
    <property type="match status" value="1"/>
</dbReference>
<dbReference type="EMBL" id="KV744910">
    <property type="protein sequence ID" value="OCK81738.1"/>
    <property type="molecule type" value="Genomic_DNA"/>
</dbReference>
<feature type="compositionally biased region" description="Polar residues" evidence="1">
    <location>
        <begin position="429"/>
        <end position="439"/>
    </location>
</feature>
<proteinExistence type="predicted"/>
<feature type="region of interest" description="Disordered" evidence="1">
    <location>
        <begin position="331"/>
        <end position="393"/>
    </location>
</feature>
<dbReference type="GO" id="GO:0007059">
    <property type="term" value="P:chromosome segregation"/>
    <property type="evidence" value="ECO:0007669"/>
    <property type="project" value="InterPro"/>
</dbReference>
<sequence>MTPRAQISVPTIGVLPHNHRLPSTNPEVSRAISKLSRQSLISLALRWLDKKNRSFCEPYLYANYDPNNADNDEAPYDPAQSHEELQEIYRELQDRKGNRKEVVERILDGDWRHGISLYQIAMAETQCLLDHPTSLRWSAQRLVKKEGSAVKGKNLDIGNSANHLPRFQAQTFLLNLVREVSPVAKAHYYLTRIKAMPITLLRVYIHDSPYITEKSLQDTQSNQGSSDGSKSLFLVIPDGSPFIYVSIATGLGHAVGLEGRSLRNIVLDAVPKALSKPSSRYELQPTSLAARSLSALLTFRGPGRSNSAAGGWSIFSENSFNWNTLDFAVGPRPSQPTSQYYPVEDADKENAAPSESRARPKRSLKASNATDSPATKRRKQVAEGRFGQSGIEDDGKAIERVEIRIDDPFPSISTIGGLATERTLHDRNSNVAAQGPSTSKRGRKSRNSLLDRPDDEGARDEDPGEWRPDVRLSFQGTHVFAGIRQLVEQGVIDGEKMHGWMTGEAGVSIGVVRHGKIMMKRECLI</sequence>
<reference evidence="2 3" key="1">
    <citation type="journal article" date="2016" name="Nat. Commun.">
        <title>Ectomycorrhizal ecology is imprinted in the genome of the dominant symbiotic fungus Cenococcum geophilum.</title>
        <authorList>
            <consortium name="DOE Joint Genome Institute"/>
            <person name="Peter M."/>
            <person name="Kohler A."/>
            <person name="Ohm R.A."/>
            <person name="Kuo A."/>
            <person name="Krutzmann J."/>
            <person name="Morin E."/>
            <person name="Arend M."/>
            <person name="Barry K.W."/>
            <person name="Binder M."/>
            <person name="Choi C."/>
            <person name="Clum A."/>
            <person name="Copeland A."/>
            <person name="Grisel N."/>
            <person name="Haridas S."/>
            <person name="Kipfer T."/>
            <person name="LaButti K."/>
            <person name="Lindquist E."/>
            <person name="Lipzen A."/>
            <person name="Maire R."/>
            <person name="Meier B."/>
            <person name="Mihaltcheva S."/>
            <person name="Molinier V."/>
            <person name="Murat C."/>
            <person name="Poggeler S."/>
            <person name="Quandt C.A."/>
            <person name="Sperisen C."/>
            <person name="Tritt A."/>
            <person name="Tisserant E."/>
            <person name="Crous P.W."/>
            <person name="Henrissat B."/>
            <person name="Nehls U."/>
            <person name="Egli S."/>
            <person name="Spatafora J.W."/>
            <person name="Grigoriev I.V."/>
            <person name="Martin F.M."/>
        </authorList>
    </citation>
    <scope>NUCLEOTIDE SEQUENCE [LARGE SCALE GENOMIC DNA]</scope>
    <source>
        <strain evidence="2 3">CBS 459.81</strain>
    </source>
</reference>
<protein>
    <submittedName>
        <fullName evidence="2">CHL4-domain-containing protein</fullName>
    </submittedName>
</protein>
<feature type="compositionally biased region" description="Basic and acidic residues" evidence="1">
    <location>
        <begin position="449"/>
        <end position="469"/>
    </location>
</feature>
<keyword evidence="3" id="KW-1185">Reference proteome</keyword>
<dbReference type="GO" id="GO:0034080">
    <property type="term" value="P:CENP-A containing chromatin assembly"/>
    <property type="evidence" value="ECO:0007669"/>
    <property type="project" value="InterPro"/>
</dbReference>
<gene>
    <name evidence="2" type="ORF">K432DRAFT_8204</name>
</gene>
<evidence type="ECO:0000313" key="2">
    <source>
        <dbReference type="EMBL" id="OCK81738.1"/>
    </source>
</evidence>
<evidence type="ECO:0000256" key="1">
    <source>
        <dbReference type="SAM" id="MobiDB-lite"/>
    </source>
</evidence>
<feature type="region of interest" description="Disordered" evidence="1">
    <location>
        <begin position="421"/>
        <end position="469"/>
    </location>
</feature>
<name>A0A8E2JGK6_9PEZI</name>
<dbReference type="OrthoDB" id="6585699at2759"/>
<accession>A0A8E2JGK6</accession>
<dbReference type="Proteomes" id="UP000250266">
    <property type="component" value="Unassembled WGS sequence"/>
</dbReference>
<dbReference type="Gene3D" id="3.10.20.720">
    <property type="match status" value="1"/>
</dbReference>
<evidence type="ECO:0000313" key="3">
    <source>
        <dbReference type="Proteomes" id="UP000250266"/>
    </source>
</evidence>
<dbReference type="AlphaFoldDB" id="A0A8E2JGK6"/>
<organism evidence="2 3">
    <name type="scientific">Lepidopterella palustris CBS 459.81</name>
    <dbReference type="NCBI Taxonomy" id="1314670"/>
    <lineage>
        <taxon>Eukaryota</taxon>
        <taxon>Fungi</taxon>
        <taxon>Dikarya</taxon>
        <taxon>Ascomycota</taxon>
        <taxon>Pezizomycotina</taxon>
        <taxon>Dothideomycetes</taxon>
        <taxon>Pleosporomycetidae</taxon>
        <taxon>Mytilinidiales</taxon>
        <taxon>Argynnaceae</taxon>
        <taxon>Lepidopterella</taxon>
    </lineage>
</organism>